<dbReference type="GO" id="GO:0009401">
    <property type="term" value="P:phosphoenolpyruvate-dependent sugar phosphotransferase system"/>
    <property type="evidence" value="ECO:0007669"/>
    <property type="project" value="InterPro"/>
</dbReference>
<sequence length="99" mass="10762">MAKIIVACGSGVATSQTVASKLNKMLKERKINSTVEAVDIKSLDHHIKDADVYVSIVKTNKDYHIPVINGVAFLTGMGMEMEFNKLVDAIKKADAKKGK</sequence>
<dbReference type="GO" id="GO:0008982">
    <property type="term" value="F:protein-N(PI)-phosphohistidine-sugar phosphotransferase activity"/>
    <property type="evidence" value="ECO:0007669"/>
    <property type="project" value="InterPro"/>
</dbReference>
<evidence type="ECO:0000313" key="4">
    <source>
        <dbReference type="Proteomes" id="UP000040576"/>
    </source>
</evidence>
<dbReference type="CDD" id="cd05566">
    <property type="entry name" value="PTS_IIB_galactitol"/>
    <property type="match status" value="1"/>
</dbReference>
<gene>
    <name evidence="3" type="ORF">BT1A1_1058</name>
</gene>
<dbReference type="Pfam" id="PF02302">
    <property type="entry name" value="PTS_IIB"/>
    <property type="match status" value="1"/>
</dbReference>
<dbReference type="SUPFAM" id="SSF52794">
    <property type="entry name" value="PTS system IIB component-like"/>
    <property type="match status" value="1"/>
</dbReference>
<dbReference type="Gene3D" id="3.40.50.2300">
    <property type="match status" value="1"/>
</dbReference>
<evidence type="ECO:0000259" key="2">
    <source>
        <dbReference type="PROSITE" id="PS51099"/>
    </source>
</evidence>
<dbReference type="EMBL" id="CCRF01000037">
    <property type="protein sequence ID" value="CEE00890.1"/>
    <property type="molecule type" value="Genomic_DNA"/>
</dbReference>
<dbReference type="PROSITE" id="PS51099">
    <property type="entry name" value="PTS_EIIB_TYPE_2"/>
    <property type="match status" value="1"/>
</dbReference>
<evidence type="ECO:0000313" key="3">
    <source>
        <dbReference type="EMBL" id="CEE00890.1"/>
    </source>
</evidence>
<dbReference type="InterPro" id="IPR013011">
    <property type="entry name" value="PTS_EIIB_2"/>
</dbReference>
<dbReference type="InterPro" id="IPR036095">
    <property type="entry name" value="PTS_EIIB-like_sf"/>
</dbReference>
<name>A0A090IZD3_9BACI</name>
<dbReference type="Proteomes" id="UP000040576">
    <property type="component" value="Unassembled WGS sequence"/>
</dbReference>
<dbReference type="RefSeq" id="WP_034768796.1">
    <property type="nucleotide sequence ID" value="NZ_CCRF01000037.1"/>
</dbReference>
<protein>
    <recommendedName>
        <fullName evidence="2">PTS EIIB type-2 domain-containing protein</fullName>
    </recommendedName>
</protein>
<accession>A0A090IZD3</accession>
<keyword evidence="4" id="KW-1185">Reference proteome</keyword>
<organism evidence="3 4">
    <name type="scientific">Caldibacillus thermoamylovorans</name>
    <dbReference type="NCBI Taxonomy" id="35841"/>
    <lineage>
        <taxon>Bacteria</taxon>
        <taxon>Bacillati</taxon>
        <taxon>Bacillota</taxon>
        <taxon>Bacilli</taxon>
        <taxon>Bacillales</taxon>
        <taxon>Bacillaceae</taxon>
        <taxon>Caldibacillus</taxon>
    </lineage>
</organism>
<reference evidence="3 4" key="1">
    <citation type="submission" date="2014-07" db="EMBL/GenBank/DDBJ databases">
        <authorList>
            <person name="Wibberg Daniel"/>
        </authorList>
    </citation>
    <scope>NUCLEOTIDE SEQUENCE [LARGE SCALE GENOMIC DNA]</scope>
</reference>
<evidence type="ECO:0000256" key="1">
    <source>
        <dbReference type="ARBA" id="ARBA00022679"/>
    </source>
</evidence>
<dbReference type="InterPro" id="IPR003501">
    <property type="entry name" value="PTS_EIIB_2/3"/>
</dbReference>
<proteinExistence type="predicted"/>
<keyword evidence="1" id="KW-0808">Transferase</keyword>
<feature type="domain" description="PTS EIIB type-2" evidence="2">
    <location>
        <begin position="1"/>
        <end position="95"/>
    </location>
</feature>
<dbReference type="AlphaFoldDB" id="A0A090IZD3"/>